<accession>A0A427A8A4</accession>
<protein>
    <submittedName>
        <fullName evidence="2">Uncharacterized protein</fullName>
    </submittedName>
</protein>
<organism evidence="2 3">
    <name type="scientific">Ensete ventricosum</name>
    <name type="common">Abyssinian banana</name>
    <name type="synonym">Musa ensete</name>
    <dbReference type="NCBI Taxonomy" id="4639"/>
    <lineage>
        <taxon>Eukaryota</taxon>
        <taxon>Viridiplantae</taxon>
        <taxon>Streptophyta</taxon>
        <taxon>Embryophyta</taxon>
        <taxon>Tracheophyta</taxon>
        <taxon>Spermatophyta</taxon>
        <taxon>Magnoliopsida</taxon>
        <taxon>Liliopsida</taxon>
        <taxon>Zingiberales</taxon>
        <taxon>Musaceae</taxon>
        <taxon>Ensete</taxon>
    </lineage>
</organism>
<name>A0A427A8A4_ENSVE</name>
<gene>
    <name evidence="2" type="ORF">B296_00005441</name>
</gene>
<evidence type="ECO:0000313" key="3">
    <source>
        <dbReference type="Proteomes" id="UP000287651"/>
    </source>
</evidence>
<keyword evidence="1" id="KW-0812">Transmembrane</keyword>
<feature type="transmembrane region" description="Helical" evidence="1">
    <location>
        <begin position="18"/>
        <end position="36"/>
    </location>
</feature>
<dbReference type="Proteomes" id="UP000287651">
    <property type="component" value="Unassembled WGS sequence"/>
</dbReference>
<dbReference type="EMBL" id="AMZH03003394">
    <property type="protein sequence ID" value="RRT72475.1"/>
    <property type="molecule type" value="Genomic_DNA"/>
</dbReference>
<sequence length="124" mass="14137">MLFSPSKLHNDRSMQLQYYYYLLPVAVAVALLAFDYRALHLDFGFSAGVHRDLCLQCILRDPLSPILLARRGCISREGRRWVETDELSRMKTVVIIPLFLPAVFANENSGPTVDPRGERTIGWV</sequence>
<comment type="caution">
    <text evidence="2">The sequence shown here is derived from an EMBL/GenBank/DDBJ whole genome shotgun (WGS) entry which is preliminary data.</text>
</comment>
<keyword evidence="1" id="KW-1133">Transmembrane helix</keyword>
<evidence type="ECO:0000313" key="2">
    <source>
        <dbReference type="EMBL" id="RRT72475.1"/>
    </source>
</evidence>
<proteinExistence type="predicted"/>
<reference evidence="2 3" key="1">
    <citation type="journal article" date="2014" name="Agronomy (Basel)">
        <title>A Draft Genome Sequence for Ensete ventricosum, the Drought-Tolerant Tree Against Hunger.</title>
        <authorList>
            <person name="Harrison J."/>
            <person name="Moore K.A."/>
            <person name="Paszkiewicz K."/>
            <person name="Jones T."/>
            <person name="Grant M."/>
            <person name="Ambacheew D."/>
            <person name="Muzemil S."/>
            <person name="Studholme D.J."/>
        </authorList>
    </citation>
    <scope>NUCLEOTIDE SEQUENCE [LARGE SCALE GENOMIC DNA]</scope>
</reference>
<dbReference type="AlphaFoldDB" id="A0A427A8A4"/>
<keyword evidence="1" id="KW-0472">Membrane</keyword>
<evidence type="ECO:0000256" key="1">
    <source>
        <dbReference type="SAM" id="Phobius"/>
    </source>
</evidence>